<dbReference type="AlphaFoldDB" id="A0A6A6WNE7"/>
<evidence type="ECO:0000259" key="2">
    <source>
        <dbReference type="Pfam" id="PF20516"/>
    </source>
</evidence>
<evidence type="ECO:0000256" key="1">
    <source>
        <dbReference type="SAM" id="MobiDB-lite"/>
    </source>
</evidence>
<dbReference type="Pfam" id="PF20516">
    <property type="entry name" value="PDDEXK_12"/>
    <property type="match status" value="1"/>
</dbReference>
<dbReference type="InterPro" id="IPR046797">
    <property type="entry name" value="PDDEXK_12"/>
</dbReference>
<evidence type="ECO:0000313" key="4">
    <source>
        <dbReference type="Proteomes" id="UP000799757"/>
    </source>
</evidence>
<keyword evidence="4" id="KW-1185">Reference proteome</keyword>
<gene>
    <name evidence="3" type="ORF">K505DRAFT_380868</name>
</gene>
<accession>A0A6A6WNE7</accession>
<feature type="compositionally biased region" description="Basic and acidic residues" evidence="1">
    <location>
        <begin position="58"/>
        <end position="68"/>
    </location>
</feature>
<feature type="domain" description="PD-(D/E)XK nuclease-like" evidence="2">
    <location>
        <begin position="195"/>
        <end position="424"/>
    </location>
</feature>
<name>A0A6A6WNE7_9PLEO</name>
<reference evidence="3" key="1">
    <citation type="journal article" date="2020" name="Stud. Mycol.">
        <title>101 Dothideomycetes genomes: a test case for predicting lifestyles and emergence of pathogens.</title>
        <authorList>
            <person name="Haridas S."/>
            <person name="Albert R."/>
            <person name="Binder M."/>
            <person name="Bloem J."/>
            <person name="Labutti K."/>
            <person name="Salamov A."/>
            <person name="Andreopoulos B."/>
            <person name="Baker S."/>
            <person name="Barry K."/>
            <person name="Bills G."/>
            <person name="Bluhm B."/>
            <person name="Cannon C."/>
            <person name="Castanera R."/>
            <person name="Culley D."/>
            <person name="Daum C."/>
            <person name="Ezra D."/>
            <person name="Gonzalez J."/>
            <person name="Henrissat B."/>
            <person name="Kuo A."/>
            <person name="Liang C."/>
            <person name="Lipzen A."/>
            <person name="Lutzoni F."/>
            <person name="Magnuson J."/>
            <person name="Mondo S."/>
            <person name="Nolan M."/>
            <person name="Ohm R."/>
            <person name="Pangilinan J."/>
            <person name="Park H.-J."/>
            <person name="Ramirez L."/>
            <person name="Alfaro M."/>
            <person name="Sun H."/>
            <person name="Tritt A."/>
            <person name="Yoshinaga Y."/>
            <person name="Zwiers L.-H."/>
            <person name="Turgeon B."/>
            <person name="Goodwin S."/>
            <person name="Spatafora J."/>
            <person name="Crous P."/>
            <person name="Grigoriev I."/>
        </authorList>
    </citation>
    <scope>NUCLEOTIDE SEQUENCE</scope>
    <source>
        <strain evidence="3">CBS 109.77</strain>
    </source>
</reference>
<organism evidence="3 4">
    <name type="scientific">Melanomma pulvis-pyrius CBS 109.77</name>
    <dbReference type="NCBI Taxonomy" id="1314802"/>
    <lineage>
        <taxon>Eukaryota</taxon>
        <taxon>Fungi</taxon>
        <taxon>Dikarya</taxon>
        <taxon>Ascomycota</taxon>
        <taxon>Pezizomycotina</taxon>
        <taxon>Dothideomycetes</taxon>
        <taxon>Pleosporomycetidae</taxon>
        <taxon>Pleosporales</taxon>
        <taxon>Melanommataceae</taxon>
        <taxon>Melanomma</taxon>
    </lineage>
</organism>
<feature type="compositionally biased region" description="Low complexity" evidence="1">
    <location>
        <begin position="101"/>
        <end position="110"/>
    </location>
</feature>
<dbReference type="Proteomes" id="UP000799757">
    <property type="component" value="Unassembled WGS sequence"/>
</dbReference>
<evidence type="ECO:0000313" key="3">
    <source>
        <dbReference type="EMBL" id="KAF2785468.1"/>
    </source>
</evidence>
<sequence length="466" mass="50521">MAASPPLSPSLLAAKTLRIASWIGQHPPSPPADAHLQLVRPPKRKRARSAPMAGRRQPSPEKRQRVDEGVMPEESASVTFSGHPLDLGQHNTFSRAGTGASSPRRSISPSRETVATLKKALPPILAEPFDGAQLPAHGAIRDKVMAAMERLEPGQVDGWVPRCLRSAILSDTALGVQTFDRHAFLDSPASLSECDPPLRKELQYTLEKVKQIYQRARTCKTRGRDENAWCQVVIQPLVELALELSSNGKLLLQSVQTQAIELGYLSTDSRTGRRLDRKADFTLSYSHEASDLAALYARLPPRNSAVSHVSDAFTKTTALFSGIEAKPADGDKSEAECQISIWMGASLRKKAELARMAGLSDMTSALIEPAFVVVGHEWYFYLVYLQPTGAVHVLEHGSCSTNSVSGVFKILRVLRNVVEYGLEGFEGGPEARVGYWGGFLGPVLERLAGGEATGNASAATPRDDVT</sequence>
<proteinExistence type="predicted"/>
<protein>
    <recommendedName>
        <fullName evidence="2">PD-(D/E)XK nuclease-like domain-containing protein</fullName>
    </recommendedName>
</protein>
<dbReference type="EMBL" id="MU003042">
    <property type="protein sequence ID" value="KAF2785468.1"/>
    <property type="molecule type" value="Genomic_DNA"/>
</dbReference>
<dbReference type="OrthoDB" id="4161186at2759"/>
<feature type="region of interest" description="Disordered" evidence="1">
    <location>
        <begin position="23"/>
        <end position="110"/>
    </location>
</feature>